<comment type="catalytic activity">
    <reaction evidence="13">
        <text>a ubiquinone + NADH + 5 H(+)(in) = a ubiquinol + NAD(+) + 4 H(+)(out)</text>
        <dbReference type="Rhea" id="RHEA:29091"/>
        <dbReference type="Rhea" id="RHEA-COMP:9565"/>
        <dbReference type="Rhea" id="RHEA-COMP:9566"/>
        <dbReference type="ChEBI" id="CHEBI:15378"/>
        <dbReference type="ChEBI" id="CHEBI:16389"/>
        <dbReference type="ChEBI" id="CHEBI:17976"/>
        <dbReference type="ChEBI" id="CHEBI:57540"/>
        <dbReference type="ChEBI" id="CHEBI:57945"/>
        <dbReference type="EC" id="7.1.1.2"/>
    </reaction>
</comment>
<feature type="transmembrane region" description="Helical" evidence="15">
    <location>
        <begin position="93"/>
        <end position="114"/>
    </location>
</feature>
<feature type="transmembrane region" description="Helical" evidence="15">
    <location>
        <begin position="316"/>
        <end position="334"/>
    </location>
</feature>
<evidence type="ECO:0000256" key="9">
    <source>
        <dbReference type="ARBA" id="ARBA00022989"/>
    </source>
</evidence>
<dbReference type="InterPro" id="IPR001750">
    <property type="entry name" value="ND/Mrp_TM"/>
</dbReference>
<organism evidence="19 20">
    <name type="scientific">Microbulbifer halophilus</name>
    <dbReference type="NCBI Taxonomy" id="453963"/>
    <lineage>
        <taxon>Bacteria</taxon>
        <taxon>Pseudomonadati</taxon>
        <taxon>Pseudomonadota</taxon>
        <taxon>Gammaproteobacteria</taxon>
        <taxon>Cellvibrionales</taxon>
        <taxon>Microbulbiferaceae</taxon>
        <taxon>Microbulbifer</taxon>
    </lineage>
</organism>
<feature type="transmembrane region" description="Helical" evidence="15">
    <location>
        <begin position="180"/>
        <end position="199"/>
    </location>
</feature>
<dbReference type="NCBIfam" id="NF005141">
    <property type="entry name" value="PRK06590.1"/>
    <property type="match status" value="1"/>
</dbReference>
<dbReference type="InterPro" id="IPR001516">
    <property type="entry name" value="Proton_antipo_N"/>
</dbReference>
<sequence>MEETGVGIVGWIPLLPLLGFLLLISVPLVSDRELPEKATAIIGVGSVGLAALLTGLLAATHFAGNAGATLAVSLWQWLSVGGLQLGFDFYLDWLTLVMLSVVTGVGFLIHLYSAGYMRGDSGYRRYFAYLNLFVCAMLLLVLADNLVLLYLGWEGVGLCSYLLIGFWYRDPANGAAARKAFIVTRIGDTAMAIGLFLLFNEFATLNIRELIGALSSAQPNDATITLAALLLLGGAVGKSAQLPLQTWLPDAMAGPTPVSALIHAATMVTAGVYLIARMHPLFVLSETAMSAVAIVGALTLLLAGCSALVQSDIKRVLAYSTISQIGYMFLALGVGAWSGAIFHLITHAFFKALLFLVAGSVILSLHHEQDIFRMGGLRRKIPFTFICFLIGCACLAALPFTSGFYSKDQILLSAWNFHRGFNGIWLAGVVGALITGLYSFRLLLLVFFGREGSASAHCEDANRPVMTLPLVALAVLALLGGLLAPPLQSVFGAAGGHAPMWVEAIAIAAPFVGIAIACWLCLYRRTPEKAPSTLYKLWYSGWGFDRLYDTLLVRPFVALARLNRNDIVDRFYSGTAAASRQLHGLISLSQNGQVRWYMATLAVGTILFLALLVAL</sequence>
<evidence type="ECO:0000256" key="10">
    <source>
        <dbReference type="ARBA" id="ARBA00023027"/>
    </source>
</evidence>
<evidence type="ECO:0000256" key="6">
    <source>
        <dbReference type="ARBA" id="ARBA00022692"/>
    </source>
</evidence>
<feature type="transmembrane region" description="Helical" evidence="15">
    <location>
        <begin position="465"/>
        <end position="484"/>
    </location>
</feature>
<dbReference type="Gene3D" id="1.20.5.2700">
    <property type="match status" value="1"/>
</dbReference>
<keyword evidence="5" id="KW-0679">Respiratory chain</keyword>
<evidence type="ECO:0000256" key="8">
    <source>
        <dbReference type="ARBA" id="ARBA00022982"/>
    </source>
</evidence>
<dbReference type="InterPro" id="IPR003945">
    <property type="entry name" value="NU5C-like"/>
</dbReference>
<feature type="transmembrane region" description="Helical" evidence="15">
    <location>
        <begin position="258"/>
        <end position="276"/>
    </location>
</feature>
<dbReference type="Pfam" id="PF00361">
    <property type="entry name" value="Proton_antipo_M"/>
    <property type="match status" value="1"/>
</dbReference>
<feature type="transmembrane region" description="Helical" evidence="15">
    <location>
        <begin position="288"/>
        <end position="309"/>
    </location>
</feature>
<evidence type="ECO:0000256" key="15">
    <source>
        <dbReference type="SAM" id="Phobius"/>
    </source>
</evidence>
<feature type="transmembrane region" description="Helical" evidence="15">
    <location>
        <begin position="41"/>
        <end position="63"/>
    </location>
</feature>
<evidence type="ECO:0000313" key="19">
    <source>
        <dbReference type="EMBL" id="MFD2309579.1"/>
    </source>
</evidence>
<comment type="subcellular location">
    <subcellularLocation>
        <location evidence="1">Endomembrane system</location>
        <topology evidence="1">Multi-pass membrane protein</topology>
    </subcellularLocation>
    <subcellularLocation>
        <location evidence="14">Membrane</location>
        <topology evidence="14">Multi-pass membrane protein</topology>
    </subcellularLocation>
</comment>
<evidence type="ECO:0000259" key="16">
    <source>
        <dbReference type="Pfam" id="PF00361"/>
    </source>
</evidence>
<keyword evidence="7" id="KW-1278">Translocase</keyword>
<dbReference type="EC" id="7.1.1.2" evidence="2"/>
<name>A0ABW5E837_9GAMM</name>
<dbReference type="PRINTS" id="PR01434">
    <property type="entry name" value="NADHDHGNASE5"/>
</dbReference>
<dbReference type="PRINTS" id="PR01435">
    <property type="entry name" value="NPOXDRDTASE5"/>
</dbReference>
<evidence type="ECO:0000256" key="4">
    <source>
        <dbReference type="ARBA" id="ARBA00022448"/>
    </source>
</evidence>
<feature type="domain" description="NADH dehydrogenase subunit 5 C-terminal" evidence="18">
    <location>
        <begin position="438"/>
        <end position="610"/>
    </location>
</feature>
<evidence type="ECO:0000256" key="5">
    <source>
        <dbReference type="ARBA" id="ARBA00022660"/>
    </source>
</evidence>
<feature type="transmembrane region" description="Helical" evidence="15">
    <location>
        <begin position="149"/>
        <end position="168"/>
    </location>
</feature>
<feature type="domain" description="NADH-Ubiquinone oxidoreductase (complex I) chain 5 N-terminal" evidence="17">
    <location>
        <begin position="77"/>
        <end position="127"/>
    </location>
</feature>
<keyword evidence="11" id="KW-0830">Ubiquinone</keyword>
<feature type="transmembrane region" description="Helical" evidence="15">
    <location>
        <begin position="126"/>
        <end position="143"/>
    </location>
</feature>
<proteinExistence type="predicted"/>
<dbReference type="Proteomes" id="UP001597425">
    <property type="component" value="Unassembled WGS sequence"/>
</dbReference>
<feature type="domain" description="NADH:quinone oxidoreductase/Mrp antiporter transmembrane" evidence="16">
    <location>
        <begin position="143"/>
        <end position="435"/>
    </location>
</feature>
<feature type="transmembrane region" description="Helical" evidence="15">
    <location>
        <begin position="219"/>
        <end position="237"/>
    </location>
</feature>
<evidence type="ECO:0000256" key="13">
    <source>
        <dbReference type="ARBA" id="ARBA00049551"/>
    </source>
</evidence>
<gene>
    <name evidence="19" type="primary">nuoL</name>
    <name evidence="19" type="ORF">ACFSKX_04035</name>
</gene>
<dbReference type="NCBIfam" id="TIGR01974">
    <property type="entry name" value="NDH_I_L"/>
    <property type="match status" value="1"/>
</dbReference>
<dbReference type="RefSeq" id="WP_265720286.1">
    <property type="nucleotide sequence ID" value="NZ_JAPIVK010000002.1"/>
</dbReference>
<dbReference type="EMBL" id="JBHUJD010000004">
    <property type="protein sequence ID" value="MFD2309579.1"/>
    <property type="molecule type" value="Genomic_DNA"/>
</dbReference>
<keyword evidence="4" id="KW-0813">Transport</keyword>
<keyword evidence="20" id="KW-1185">Reference proteome</keyword>
<feature type="transmembrane region" description="Helical" evidence="15">
    <location>
        <begin position="504"/>
        <end position="523"/>
    </location>
</feature>
<evidence type="ECO:0000256" key="2">
    <source>
        <dbReference type="ARBA" id="ARBA00012944"/>
    </source>
</evidence>
<keyword evidence="9 15" id="KW-1133">Transmembrane helix</keyword>
<dbReference type="PANTHER" id="PTHR42829">
    <property type="entry name" value="NADH-UBIQUINONE OXIDOREDUCTASE CHAIN 5"/>
    <property type="match status" value="1"/>
</dbReference>
<feature type="transmembrane region" description="Helical" evidence="15">
    <location>
        <begin position="383"/>
        <end position="404"/>
    </location>
</feature>
<dbReference type="InterPro" id="IPR010934">
    <property type="entry name" value="NADH_DH_su5_C"/>
</dbReference>
<dbReference type="Pfam" id="PF00662">
    <property type="entry name" value="Proton_antipo_N"/>
    <property type="match status" value="1"/>
</dbReference>
<evidence type="ECO:0000256" key="14">
    <source>
        <dbReference type="RuleBase" id="RU000320"/>
    </source>
</evidence>
<keyword evidence="10" id="KW-0520">NAD</keyword>
<comment type="caution">
    <text evidence="19">The sequence shown here is derived from an EMBL/GenBank/DDBJ whole genome shotgun (WGS) entry which is preliminary data.</text>
</comment>
<evidence type="ECO:0000256" key="7">
    <source>
        <dbReference type="ARBA" id="ARBA00022967"/>
    </source>
</evidence>
<dbReference type="Pfam" id="PF06455">
    <property type="entry name" value="NADH5_C"/>
    <property type="match status" value="1"/>
</dbReference>
<feature type="transmembrane region" description="Helical" evidence="15">
    <location>
        <begin position="6"/>
        <end position="29"/>
    </location>
</feature>
<keyword evidence="6 14" id="KW-0812">Transmembrane</keyword>
<keyword evidence="12 15" id="KW-0472">Membrane</keyword>
<reference evidence="20" key="1">
    <citation type="journal article" date="2019" name="Int. J. Syst. Evol. Microbiol.">
        <title>The Global Catalogue of Microorganisms (GCM) 10K type strain sequencing project: providing services to taxonomists for standard genome sequencing and annotation.</title>
        <authorList>
            <consortium name="The Broad Institute Genomics Platform"/>
            <consortium name="The Broad Institute Genome Sequencing Center for Infectious Disease"/>
            <person name="Wu L."/>
            <person name="Ma J."/>
        </authorList>
    </citation>
    <scope>NUCLEOTIDE SEQUENCE [LARGE SCALE GENOMIC DNA]</scope>
    <source>
        <strain evidence="20">KCTC 12848</strain>
    </source>
</reference>
<keyword evidence="8" id="KW-0249">Electron transport</keyword>
<feature type="transmembrane region" description="Helical" evidence="15">
    <location>
        <begin position="340"/>
        <end position="363"/>
    </location>
</feature>
<evidence type="ECO:0000256" key="11">
    <source>
        <dbReference type="ARBA" id="ARBA00023075"/>
    </source>
</evidence>
<dbReference type="PANTHER" id="PTHR42829:SF2">
    <property type="entry name" value="NADH-UBIQUINONE OXIDOREDUCTASE CHAIN 5"/>
    <property type="match status" value="1"/>
</dbReference>
<accession>A0ABW5E837</accession>
<feature type="transmembrane region" description="Helical" evidence="15">
    <location>
        <begin position="596"/>
        <end position="614"/>
    </location>
</feature>
<evidence type="ECO:0000256" key="3">
    <source>
        <dbReference type="ARBA" id="ARBA00021096"/>
    </source>
</evidence>
<evidence type="ECO:0000259" key="18">
    <source>
        <dbReference type="Pfam" id="PF06455"/>
    </source>
</evidence>
<evidence type="ECO:0000256" key="12">
    <source>
        <dbReference type="ARBA" id="ARBA00023136"/>
    </source>
</evidence>
<dbReference type="InterPro" id="IPR018393">
    <property type="entry name" value="NADHpl_OxRdtase_5_subgr"/>
</dbReference>
<evidence type="ECO:0000313" key="20">
    <source>
        <dbReference type="Proteomes" id="UP001597425"/>
    </source>
</evidence>
<feature type="transmembrane region" description="Helical" evidence="15">
    <location>
        <begin position="424"/>
        <end position="444"/>
    </location>
</feature>
<evidence type="ECO:0000259" key="17">
    <source>
        <dbReference type="Pfam" id="PF00662"/>
    </source>
</evidence>
<protein>
    <recommendedName>
        <fullName evidence="3">NADH-ubiquinone oxidoreductase chain 5</fullName>
        <ecNumber evidence="2">7.1.1.2</ecNumber>
    </recommendedName>
</protein>
<evidence type="ECO:0000256" key="1">
    <source>
        <dbReference type="ARBA" id="ARBA00004127"/>
    </source>
</evidence>